<feature type="domain" description="Bacterial bifunctional deaminase-reductase C-terminal" evidence="1">
    <location>
        <begin position="8"/>
        <end position="157"/>
    </location>
</feature>
<organism evidence="2 3">
    <name type="scientific">Rhizorhabdus histidinilytica</name>
    <dbReference type="NCBI Taxonomy" id="439228"/>
    <lineage>
        <taxon>Bacteria</taxon>
        <taxon>Pseudomonadati</taxon>
        <taxon>Pseudomonadota</taxon>
        <taxon>Alphaproteobacteria</taxon>
        <taxon>Sphingomonadales</taxon>
        <taxon>Sphingomonadaceae</taxon>
        <taxon>Rhizorhabdus</taxon>
    </lineage>
</organism>
<dbReference type="SUPFAM" id="SSF53597">
    <property type="entry name" value="Dihydrofolate reductase-like"/>
    <property type="match status" value="1"/>
</dbReference>
<dbReference type="Gene3D" id="3.40.430.10">
    <property type="entry name" value="Dihydrofolate Reductase, subunit A"/>
    <property type="match status" value="1"/>
</dbReference>
<name>A0A1T5BTZ7_9SPHN</name>
<evidence type="ECO:0000313" key="3">
    <source>
        <dbReference type="Proteomes" id="UP000189818"/>
    </source>
</evidence>
<dbReference type="OrthoDB" id="7342392at2"/>
<dbReference type="PANTHER" id="PTHR38011:SF11">
    <property type="entry name" value="2,5-DIAMINO-6-RIBOSYLAMINO-4(3H)-PYRIMIDINONE 5'-PHOSPHATE REDUCTASE"/>
    <property type="match status" value="1"/>
</dbReference>
<dbReference type="GO" id="GO:0009231">
    <property type="term" value="P:riboflavin biosynthetic process"/>
    <property type="evidence" value="ECO:0007669"/>
    <property type="project" value="InterPro"/>
</dbReference>
<evidence type="ECO:0000313" key="2">
    <source>
        <dbReference type="EMBL" id="SKB50788.1"/>
    </source>
</evidence>
<dbReference type="PANTHER" id="PTHR38011">
    <property type="entry name" value="DIHYDROFOLATE REDUCTASE FAMILY PROTEIN (AFU_ORTHOLOGUE AFUA_8G06820)"/>
    <property type="match status" value="1"/>
</dbReference>
<dbReference type="InterPro" id="IPR050765">
    <property type="entry name" value="Riboflavin_Biosynth_HTPR"/>
</dbReference>
<dbReference type="AlphaFoldDB" id="A0A1T5BTZ7"/>
<dbReference type="GO" id="GO:0008703">
    <property type="term" value="F:5-amino-6-(5-phosphoribosylamino)uracil reductase activity"/>
    <property type="evidence" value="ECO:0007669"/>
    <property type="project" value="InterPro"/>
</dbReference>
<protein>
    <submittedName>
        <fullName evidence="2">Dihydrofolate reductase</fullName>
    </submittedName>
</protein>
<proteinExistence type="predicted"/>
<dbReference type="RefSeq" id="WP_079647617.1">
    <property type="nucleotide sequence ID" value="NZ_FUYM01000003.1"/>
</dbReference>
<accession>A0A1T5BTZ7</accession>
<keyword evidence="3" id="KW-1185">Reference proteome</keyword>
<dbReference type="Pfam" id="PF01872">
    <property type="entry name" value="RibD_C"/>
    <property type="match status" value="1"/>
</dbReference>
<dbReference type="STRING" id="439228.SAMN06295920_103292"/>
<reference evidence="3" key="1">
    <citation type="submission" date="2017-02" db="EMBL/GenBank/DDBJ databases">
        <authorList>
            <person name="Varghese N."/>
            <person name="Submissions S."/>
        </authorList>
    </citation>
    <scope>NUCLEOTIDE SEQUENCE [LARGE SCALE GENOMIC DNA]</scope>
    <source>
        <strain evidence="3">UM2</strain>
    </source>
</reference>
<dbReference type="Proteomes" id="UP000189818">
    <property type="component" value="Unassembled WGS sequence"/>
</dbReference>
<gene>
    <name evidence="2" type="ORF">SAMN06295920_103292</name>
</gene>
<evidence type="ECO:0000259" key="1">
    <source>
        <dbReference type="Pfam" id="PF01872"/>
    </source>
</evidence>
<sequence>MARILGYIATSLDGFIATEDDDLGWLFKYDGLDLGEYDYGRFLQRIRTVVMGRSTYDFIAAEDVPWAYGDQRVLVVTSRPIPAPKGPLETRNDVDALIAELRSLDDGDVWMLGGGQLQMAFLERGALDEIEIYVIPEMIGGGRPLFPATGFQSSPRLISALPLDRGCVRLHYAFDREAGDSGRNPS</sequence>
<dbReference type="InterPro" id="IPR002734">
    <property type="entry name" value="RibDG_C"/>
</dbReference>
<dbReference type="InterPro" id="IPR024072">
    <property type="entry name" value="DHFR-like_dom_sf"/>
</dbReference>
<dbReference type="EMBL" id="FUYM01000003">
    <property type="protein sequence ID" value="SKB50788.1"/>
    <property type="molecule type" value="Genomic_DNA"/>
</dbReference>